<accession>A0ABN0R2M1</accession>
<name>A0ABN0R2M1_MYCUL</name>
<evidence type="ECO:0000313" key="3">
    <source>
        <dbReference type="Proteomes" id="UP000020681"/>
    </source>
</evidence>
<protein>
    <submittedName>
        <fullName evidence="2">Uncharacterized protein</fullName>
    </submittedName>
</protein>
<evidence type="ECO:0000256" key="1">
    <source>
        <dbReference type="SAM" id="MobiDB-lite"/>
    </source>
</evidence>
<organism evidence="2 3">
    <name type="scientific">Mycobacterium ulcerans str. Harvey</name>
    <dbReference type="NCBI Taxonomy" id="1299332"/>
    <lineage>
        <taxon>Bacteria</taxon>
        <taxon>Bacillati</taxon>
        <taxon>Actinomycetota</taxon>
        <taxon>Actinomycetes</taxon>
        <taxon>Mycobacteriales</taxon>
        <taxon>Mycobacteriaceae</taxon>
        <taxon>Mycobacterium</taxon>
        <taxon>Mycobacterium ulcerans group</taxon>
    </lineage>
</organism>
<gene>
    <name evidence="2" type="ORF">I551_2198</name>
</gene>
<reference evidence="2 3" key="1">
    <citation type="submission" date="2014-01" db="EMBL/GenBank/DDBJ databases">
        <authorList>
            <person name="Dobos K."/>
            <person name="Lenaerts A."/>
            <person name="Ordway D."/>
            <person name="DeGroote M.A."/>
            <person name="Parker T."/>
            <person name="Sizemore C."/>
            <person name="Tallon L.J."/>
            <person name="Sadzewicz L.K."/>
            <person name="Sengamalay N."/>
            <person name="Fraser C.M."/>
            <person name="Hine E."/>
            <person name="Shefchek K.A."/>
            <person name="Das S.P."/>
            <person name="Tettelin H."/>
        </authorList>
    </citation>
    <scope>NUCLEOTIDE SEQUENCE [LARGE SCALE GENOMIC DNA]</scope>
    <source>
        <strain evidence="2 3">Harvey</strain>
    </source>
</reference>
<comment type="caution">
    <text evidence="2">The sequence shown here is derived from an EMBL/GenBank/DDBJ whole genome shotgun (WGS) entry which is preliminary data.</text>
</comment>
<feature type="region of interest" description="Disordered" evidence="1">
    <location>
        <begin position="38"/>
        <end position="62"/>
    </location>
</feature>
<dbReference type="EMBL" id="JAOL01000090">
    <property type="protein sequence ID" value="EUA91348.1"/>
    <property type="molecule type" value="Genomic_DNA"/>
</dbReference>
<evidence type="ECO:0000313" key="2">
    <source>
        <dbReference type="EMBL" id="EUA91348.1"/>
    </source>
</evidence>
<proteinExistence type="predicted"/>
<dbReference type="Proteomes" id="UP000020681">
    <property type="component" value="Unassembled WGS sequence"/>
</dbReference>
<keyword evidence="3" id="KW-1185">Reference proteome</keyword>
<sequence length="62" mass="6475">MGINAEGESTIRAALIGYDRGNPLNIVSFSAIMARLDGQGQPAAPRPSNRCGTAPARPPRRG</sequence>